<feature type="compositionally biased region" description="Low complexity" evidence="3">
    <location>
        <begin position="890"/>
        <end position="901"/>
    </location>
</feature>
<proteinExistence type="predicted"/>
<evidence type="ECO:0000256" key="2">
    <source>
        <dbReference type="PROSITE-ProRule" id="PRU00192"/>
    </source>
</evidence>
<feature type="compositionally biased region" description="Polar residues" evidence="3">
    <location>
        <begin position="558"/>
        <end position="569"/>
    </location>
</feature>
<feature type="compositionally biased region" description="Polar residues" evidence="3">
    <location>
        <begin position="61"/>
        <end position="74"/>
    </location>
</feature>
<dbReference type="SUPFAM" id="SSF50044">
    <property type="entry name" value="SH3-domain"/>
    <property type="match status" value="1"/>
</dbReference>
<dbReference type="AlphaFoldDB" id="A0A9P7QPP4"/>
<dbReference type="GO" id="GO:0051286">
    <property type="term" value="C:cell tip"/>
    <property type="evidence" value="ECO:0007669"/>
    <property type="project" value="TreeGrafter"/>
</dbReference>
<dbReference type="InterPro" id="IPR053039">
    <property type="entry name" value="Polarity_Bud-Selection_Reg"/>
</dbReference>
<reference evidence="5 6" key="1">
    <citation type="journal article" date="2020" name="bioRxiv">
        <title>Whole genome comparisons of ergot fungi reveals the divergence and evolution of species within the genus Claviceps are the result of varying mechanisms driving genome evolution and host range expansion.</title>
        <authorList>
            <person name="Wyka S.A."/>
            <person name="Mondo S.J."/>
            <person name="Liu M."/>
            <person name="Dettman J."/>
            <person name="Nalam V."/>
            <person name="Broders K.D."/>
        </authorList>
    </citation>
    <scope>NUCLEOTIDE SEQUENCE [LARGE SCALE GENOMIC DNA]</scope>
    <source>
        <strain evidence="5 6">Clav52</strain>
    </source>
</reference>
<dbReference type="GO" id="GO:0030950">
    <property type="term" value="P:establishment or maintenance of actin cytoskeleton polarity"/>
    <property type="evidence" value="ECO:0007669"/>
    <property type="project" value="TreeGrafter"/>
</dbReference>
<name>A0A9P7QPP4_9HYPO</name>
<dbReference type="GO" id="GO:0015630">
    <property type="term" value="C:microtubule cytoskeleton"/>
    <property type="evidence" value="ECO:0007669"/>
    <property type="project" value="TreeGrafter"/>
</dbReference>
<dbReference type="InterPro" id="IPR001452">
    <property type="entry name" value="SH3_domain"/>
</dbReference>
<feature type="compositionally biased region" description="Basic and acidic residues" evidence="3">
    <location>
        <begin position="540"/>
        <end position="557"/>
    </location>
</feature>
<feature type="region of interest" description="Disordered" evidence="3">
    <location>
        <begin position="115"/>
        <end position="145"/>
    </location>
</feature>
<feature type="compositionally biased region" description="Low complexity" evidence="3">
    <location>
        <begin position="930"/>
        <end position="942"/>
    </location>
</feature>
<dbReference type="PROSITE" id="PS50002">
    <property type="entry name" value="SH3"/>
    <property type="match status" value="1"/>
</dbReference>
<comment type="caution">
    <text evidence="5">The sequence shown here is derived from an EMBL/GenBank/DDBJ whole genome shotgun (WGS) entry which is preliminary data.</text>
</comment>
<feature type="region of interest" description="Disordered" evidence="3">
    <location>
        <begin position="1"/>
        <end position="76"/>
    </location>
</feature>
<feature type="compositionally biased region" description="Basic and acidic residues" evidence="3">
    <location>
        <begin position="601"/>
        <end position="641"/>
    </location>
</feature>
<dbReference type="FunFam" id="2.30.30.40:FF:000035">
    <property type="entry name" value="SH3 domain containing protein"/>
    <property type="match status" value="1"/>
</dbReference>
<feature type="domain" description="SH3" evidence="4">
    <location>
        <begin position="359"/>
        <end position="420"/>
    </location>
</feature>
<feature type="compositionally biased region" description="Basic and acidic residues" evidence="3">
    <location>
        <begin position="676"/>
        <end position="687"/>
    </location>
</feature>
<protein>
    <recommendedName>
        <fullName evidence="4">SH3 domain-containing protein</fullName>
    </recommendedName>
</protein>
<dbReference type="GO" id="GO:0008104">
    <property type="term" value="P:intracellular protein localization"/>
    <property type="evidence" value="ECO:0007669"/>
    <property type="project" value="TreeGrafter"/>
</dbReference>
<feature type="region of interest" description="Disordered" evidence="3">
    <location>
        <begin position="472"/>
        <end position="943"/>
    </location>
</feature>
<dbReference type="SMART" id="SM00326">
    <property type="entry name" value="SH3"/>
    <property type="match status" value="1"/>
</dbReference>
<feature type="compositionally biased region" description="Polar residues" evidence="3">
    <location>
        <begin position="688"/>
        <end position="718"/>
    </location>
</feature>
<dbReference type="Proteomes" id="UP000707071">
    <property type="component" value="Unassembled WGS sequence"/>
</dbReference>
<evidence type="ECO:0000313" key="5">
    <source>
        <dbReference type="EMBL" id="KAG6302391.1"/>
    </source>
</evidence>
<feature type="compositionally biased region" description="Polar residues" evidence="3">
    <location>
        <begin position="527"/>
        <end position="536"/>
    </location>
</feature>
<feature type="compositionally biased region" description="Polar residues" evidence="3">
    <location>
        <begin position="781"/>
        <end position="792"/>
    </location>
</feature>
<accession>A0A9P7QPP4</accession>
<feature type="compositionally biased region" description="Polar residues" evidence="3">
    <location>
        <begin position="756"/>
        <end position="772"/>
    </location>
</feature>
<keyword evidence="1 2" id="KW-0728">SH3 domain</keyword>
<evidence type="ECO:0000313" key="6">
    <source>
        <dbReference type="Proteomes" id="UP000707071"/>
    </source>
</evidence>
<evidence type="ECO:0000256" key="3">
    <source>
        <dbReference type="SAM" id="MobiDB-lite"/>
    </source>
</evidence>
<dbReference type="InterPro" id="IPR036028">
    <property type="entry name" value="SH3-like_dom_sf"/>
</dbReference>
<feature type="compositionally biased region" description="Acidic residues" evidence="3">
    <location>
        <begin position="472"/>
        <end position="484"/>
    </location>
</feature>
<dbReference type="EMBL" id="SRRH01000025">
    <property type="protein sequence ID" value="KAG6302391.1"/>
    <property type="molecule type" value="Genomic_DNA"/>
</dbReference>
<sequence>MMRPSIIRADTIDLQDPAAPSAQDHPYHAPIPGTGPTISGASIAPHQAETLREVAQETAEAESQNPTVPWSNGSAHEASKIANEQSPHGYANDTNEKTAMYQHKQQDDLAIAQNGGVSSADEEDMEGESGSDMDDDMMDKISSSPSIEDGALYPAILPVAWPRRESSLTLLPRQLSPASMCFGSAFKQASKHCCLHRLLHYRGTSVSRQGKKMDVADWQRCPGHKPRLSLRRPPSELDKCEWVHGGPSVEQEKQKQRRHDHSLTHGAELGHFEAWLSRKPYHQIGSRHDDTQILLHRKGLRDTVSQAHHVPLDWQFGAESNGVIDQLAQSIDSLYYGGPLIEEVEACSDDECLLDAEDIDFEFVYALHTFVATVEGQANATKGDTMVLLDDSNSYWWLVRVVKDSSIGYLPAEHIETPTERLARLNKHRNIDLSATMLGDQAQKQKNSFPSIRRRRKTVAFSEPTYVDYSDFDYSSDEEDDDELFGSQPTAHQHRERQRQVQQSEVEDASADEAAAVEPLKTRTHRTAATQSSTEAQVEDEVRSSQESLEGRSDSLSRSRNGTVRNTDSFFKDDSVETKKITLTPNLLRDDNTLRQPGDSATKDAKSASSMDKIDRELVSDREKKRLKDKDKEKREKEKKSSGLRGFFSRKDRKKMAEDDDESFGKRSLDLISEARNSEDRSLDEQRQVSPDMTGPQQRQPGRLQKNVTPTTSKSHTGAAQKPVELSSYLAEGRNNDVSNVPPMVSMRIVGPEPNEAQQVLSPSDRSQSLDSTAPKEERSANSNFVSSSTAGPGTDAKPQKMTMAHSHVDLDTSDTSEPESIVTAPRTEPARETTATSPKAGALLGKPSPSARRPVERTPAAATATTHPAQQAQHVSQSPKQGISGRNGPSSPSHASHPPALMVDTSSVDDISPEASPSPELVQPESDIARGGSSSAGSGKEAAWDDNKLRAFFDESDHIRDLLVVVYDKTNVEPAGNDHPVVGGLFREQNAKLAEITTQLDNMLGDWLARKQRRRGTS</sequence>
<evidence type="ECO:0000259" key="4">
    <source>
        <dbReference type="PROSITE" id="PS50002"/>
    </source>
</evidence>
<dbReference type="PANTHER" id="PTHR47775:SF1">
    <property type="entry name" value="BUD SITE SELECTION PROTEIN 14"/>
    <property type="match status" value="1"/>
</dbReference>
<feature type="compositionally biased region" description="Basic and acidic residues" evidence="3">
    <location>
        <begin position="570"/>
        <end position="580"/>
    </location>
</feature>
<keyword evidence="6" id="KW-1185">Reference proteome</keyword>
<dbReference type="PANTHER" id="PTHR47775">
    <property type="entry name" value="BUD SITE SELECTION PROTEIN 14"/>
    <property type="match status" value="1"/>
</dbReference>
<feature type="compositionally biased region" description="Low complexity" evidence="3">
    <location>
        <begin position="859"/>
        <end position="875"/>
    </location>
</feature>
<organism evidence="5 6">
    <name type="scientific">Claviceps aff. purpurea</name>
    <dbReference type="NCBI Taxonomy" id="1967640"/>
    <lineage>
        <taxon>Eukaryota</taxon>
        <taxon>Fungi</taxon>
        <taxon>Dikarya</taxon>
        <taxon>Ascomycota</taxon>
        <taxon>Pezizomycotina</taxon>
        <taxon>Sordariomycetes</taxon>
        <taxon>Hypocreomycetidae</taxon>
        <taxon>Hypocreales</taxon>
        <taxon>Clavicipitaceae</taxon>
        <taxon>Claviceps</taxon>
    </lineage>
</organism>
<gene>
    <name evidence="5" type="ORF">E4U09_003064</name>
</gene>
<feature type="compositionally biased region" description="Acidic residues" evidence="3">
    <location>
        <begin position="120"/>
        <end position="137"/>
    </location>
</feature>
<dbReference type="Gene3D" id="2.30.30.40">
    <property type="entry name" value="SH3 Domains"/>
    <property type="match status" value="1"/>
</dbReference>
<evidence type="ECO:0000256" key="1">
    <source>
        <dbReference type="ARBA" id="ARBA00022443"/>
    </source>
</evidence>